<feature type="compositionally biased region" description="Basic and acidic residues" evidence="1">
    <location>
        <begin position="54"/>
        <end position="63"/>
    </location>
</feature>
<feature type="signal peptide" evidence="2">
    <location>
        <begin position="1"/>
        <end position="27"/>
    </location>
</feature>
<feature type="chain" id="PRO_5029750088" description="Ribosomal protein eL8/eL30/eS12/Gadd45 domain-containing protein" evidence="2">
    <location>
        <begin position="28"/>
        <end position="320"/>
    </location>
</feature>
<dbReference type="Gene3D" id="3.30.1330.30">
    <property type="match status" value="1"/>
</dbReference>
<reference evidence="4" key="1">
    <citation type="submission" date="2021-01" db="UniProtKB">
        <authorList>
            <consortium name="EnsemblMetazoa"/>
        </authorList>
    </citation>
    <scope>IDENTIFICATION</scope>
</reference>
<evidence type="ECO:0000256" key="2">
    <source>
        <dbReference type="SAM" id="SignalP"/>
    </source>
</evidence>
<dbReference type="AlphaFoldDB" id="A0A7M5U9S3"/>
<dbReference type="PANTHER" id="PTHR13284:SF4">
    <property type="entry name" value="C2H2-TYPE DOMAIN-CONTAINING PROTEIN"/>
    <property type="match status" value="1"/>
</dbReference>
<evidence type="ECO:0000256" key="1">
    <source>
        <dbReference type="SAM" id="MobiDB-lite"/>
    </source>
</evidence>
<organism evidence="4 5">
    <name type="scientific">Clytia hemisphaerica</name>
    <dbReference type="NCBI Taxonomy" id="252671"/>
    <lineage>
        <taxon>Eukaryota</taxon>
        <taxon>Metazoa</taxon>
        <taxon>Cnidaria</taxon>
        <taxon>Hydrozoa</taxon>
        <taxon>Hydroidolina</taxon>
        <taxon>Leptothecata</taxon>
        <taxon>Obeliida</taxon>
        <taxon>Clytiidae</taxon>
        <taxon>Clytia</taxon>
    </lineage>
</organism>
<evidence type="ECO:0000313" key="5">
    <source>
        <dbReference type="Proteomes" id="UP000594262"/>
    </source>
</evidence>
<feature type="compositionally biased region" description="Polar residues" evidence="1">
    <location>
        <begin position="256"/>
        <end position="266"/>
    </location>
</feature>
<feature type="domain" description="Ribosomal protein eL8/eL30/eS12/Gadd45" evidence="3">
    <location>
        <begin position="137"/>
        <end position="229"/>
    </location>
</feature>
<dbReference type="Pfam" id="PF01248">
    <property type="entry name" value="Ribosomal_L7Ae"/>
    <property type="match status" value="1"/>
</dbReference>
<dbReference type="InterPro" id="IPR029064">
    <property type="entry name" value="Ribosomal_eL30-like_sf"/>
</dbReference>
<evidence type="ECO:0000259" key="3">
    <source>
        <dbReference type="Pfam" id="PF01248"/>
    </source>
</evidence>
<dbReference type="EnsemblMetazoa" id="CLYHEMT008046.2">
    <property type="protein sequence ID" value="CLYHEMP008046.2"/>
    <property type="gene ID" value="CLYHEMG008046"/>
</dbReference>
<dbReference type="Proteomes" id="UP000594262">
    <property type="component" value="Unplaced"/>
</dbReference>
<sequence>MMGSGQQGISMVAQALLWMVRLQLSSVEKNEKLRNVKNQHYLRRNNNNVNSEKSPSEEKENTNKETSIIEVKSTETKEIKCCAPLTKLPEEYWKQLHSRKFREYCDHMATKEINDLTYQLLTTLLRFQDRVYHENPTKFRQKRRFVLGLREVLKHTKLRRIKAVIVAPNLEKISSEGGLDDYLRSILLLCDQDEIPKIFAMSRHGLGKTLKKKAPVSVIGIFNYDGAQDTYKELINHVENAKKLYSDKVHAILTQKNTSKTASQKQTKPKDVGINKSSNSSPSQSSESNHRSHQSPRLQNNHHNEVEMLSHQILTKLSEP</sequence>
<feature type="compositionally biased region" description="Low complexity" evidence="1">
    <location>
        <begin position="277"/>
        <end position="287"/>
    </location>
</feature>
<evidence type="ECO:0000313" key="4">
    <source>
        <dbReference type="EnsemblMetazoa" id="CLYHEMP008046.2"/>
    </source>
</evidence>
<dbReference type="PANTHER" id="PTHR13284">
    <property type="entry name" value="GH01354P"/>
    <property type="match status" value="1"/>
</dbReference>
<proteinExistence type="predicted"/>
<dbReference type="GO" id="GO:1990904">
    <property type="term" value="C:ribonucleoprotein complex"/>
    <property type="evidence" value="ECO:0007669"/>
    <property type="project" value="TreeGrafter"/>
</dbReference>
<dbReference type="GO" id="GO:0043021">
    <property type="term" value="F:ribonucleoprotein complex binding"/>
    <property type="evidence" value="ECO:0007669"/>
    <property type="project" value="TreeGrafter"/>
</dbReference>
<dbReference type="InterPro" id="IPR004038">
    <property type="entry name" value="Ribosomal_eL8/eL30/eS12/Gad45"/>
</dbReference>
<name>A0A7M5U9S3_9CNID</name>
<keyword evidence="2" id="KW-0732">Signal</keyword>
<dbReference type="InterPro" id="IPR040051">
    <property type="entry name" value="SECISBP2"/>
</dbReference>
<protein>
    <recommendedName>
        <fullName evidence="3">Ribosomal protein eL8/eL30/eS12/Gadd45 domain-containing protein</fullName>
    </recommendedName>
</protein>
<keyword evidence="5" id="KW-1185">Reference proteome</keyword>
<feature type="region of interest" description="Disordered" evidence="1">
    <location>
        <begin position="36"/>
        <end position="69"/>
    </location>
</feature>
<dbReference type="GO" id="GO:0001514">
    <property type="term" value="P:selenocysteine incorporation"/>
    <property type="evidence" value="ECO:0007669"/>
    <property type="project" value="UniProtKB-ARBA"/>
</dbReference>
<dbReference type="GO" id="GO:0005739">
    <property type="term" value="C:mitochondrion"/>
    <property type="evidence" value="ECO:0007669"/>
    <property type="project" value="TreeGrafter"/>
</dbReference>
<accession>A0A7M5U9S3</accession>
<dbReference type="GO" id="GO:0003730">
    <property type="term" value="F:mRNA 3'-UTR binding"/>
    <property type="evidence" value="ECO:0007669"/>
    <property type="project" value="TreeGrafter"/>
</dbReference>
<dbReference type="SUPFAM" id="SSF55315">
    <property type="entry name" value="L30e-like"/>
    <property type="match status" value="1"/>
</dbReference>
<feature type="region of interest" description="Disordered" evidence="1">
    <location>
        <begin position="256"/>
        <end position="307"/>
    </location>
</feature>
<dbReference type="GO" id="GO:0035368">
    <property type="term" value="F:selenocysteine insertion sequence binding"/>
    <property type="evidence" value="ECO:0007669"/>
    <property type="project" value="InterPro"/>
</dbReference>
<dbReference type="OrthoDB" id="263617at2759"/>
<dbReference type="FunFam" id="3.30.1330.30:FF:000004">
    <property type="entry name" value="selenocysteine insertion sequence-binding protein 2"/>
    <property type="match status" value="1"/>
</dbReference>